<dbReference type="RefSeq" id="WP_189033827.1">
    <property type="nucleotide sequence ID" value="NZ_BMNE01000009.1"/>
</dbReference>
<comment type="caution">
    <text evidence="1">The sequence shown here is derived from an EMBL/GenBank/DDBJ whole genome shotgun (WGS) entry which is preliminary data.</text>
</comment>
<sequence>MAADVRRIRGFVVLPPDAPVTTARIVVELRDVTYADGAAPLVAETVTIGVAIEPGARIPFDLAAPESPAGTALGLACQIDRAGDGVLRTGDLVSTQAIPVPPHGSVSGVIIPVRPV</sequence>
<organism evidence="1 2">
    <name type="scientific">Nocardia rhizosphaerihabitans</name>
    <dbReference type="NCBI Taxonomy" id="1691570"/>
    <lineage>
        <taxon>Bacteria</taxon>
        <taxon>Bacillati</taxon>
        <taxon>Actinomycetota</taxon>
        <taxon>Actinomycetes</taxon>
        <taxon>Mycobacteriales</taxon>
        <taxon>Nocardiaceae</taxon>
        <taxon>Nocardia</taxon>
    </lineage>
</organism>
<proteinExistence type="predicted"/>
<dbReference type="EMBL" id="BMNE01000009">
    <property type="protein sequence ID" value="GGN95603.1"/>
    <property type="molecule type" value="Genomic_DNA"/>
</dbReference>
<keyword evidence="2" id="KW-1185">Reference proteome</keyword>
<evidence type="ECO:0000313" key="1">
    <source>
        <dbReference type="EMBL" id="GGN95603.1"/>
    </source>
</evidence>
<dbReference type="Proteomes" id="UP000658127">
    <property type="component" value="Unassembled WGS sequence"/>
</dbReference>
<evidence type="ECO:0000313" key="2">
    <source>
        <dbReference type="Proteomes" id="UP000658127"/>
    </source>
</evidence>
<name>A0ABQ2KX96_9NOCA</name>
<reference evidence="2" key="1">
    <citation type="journal article" date="2019" name="Int. J. Syst. Evol. Microbiol.">
        <title>The Global Catalogue of Microorganisms (GCM) 10K type strain sequencing project: providing services to taxonomists for standard genome sequencing and annotation.</title>
        <authorList>
            <consortium name="The Broad Institute Genomics Platform"/>
            <consortium name="The Broad Institute Genome Sequencing Center for Infectious Disease"/>
            <person name="Wu L."/>
            <person name="Ma J."/>
        </authorList>
    </citation>
    <scope>NUCLEOTIDE SEQUENCE [LARGE SCALE GENOMIC DNA]</scope>
    <source>
        <strain evidence="2">CGMCC 4.7329</strain>
    </source>
</reference>
<gene>
    <name evidence="1" type="ORF">GCM10011610_59770</name>
</gene>
<protein>
    <submittedName>
        <fullName evidence="1">Uncharacterized protein</fullName>
    </submittedName>
</protein>
<accession>A0ABQ2KX96</accession>